<dbReference type="Gramene" id="Solyc05g024373.1.1">
    <property type="protein sequence ID" value="Solyc05g024373.1.1"/>
    <property type="gene ID" value="Solyc05g024373.1"/>
</dbReference>
<dbReference type="EnsemblPlants" id="Solyc05g024373.1.1">
    <property type="protein sequence ID" value="Solyc05g024373.1.1"/>
    <property type="gene ID" value="Solyc05g024373.1"/>
</dbReference>
<organism evidence="1">
    <name type="scientific">Solanum lycopersicum</name>
    <name type="common">Tomato</name>
    <name type="synonym">Lycopersicon esculentum</name>
    <dbReference type="NCBI Taxonomy" id="4081"/>
    <lineage>
        <taxon>Eukaryota</taxon>
        <taxon>Viridiplantae</taxon>
        <taxon>Streptophyta</taxon>
        <taxon>Embryophyta</taxon>
        <taxon>Tracheophyta</taxon>
        <taxon>Spermatophyta</taxon>
        <taxon>Magnoliopsida</taxon>
        <taxon>eudicotyledons</taxon>
        <taxon>Gunneridae</taxon>
        <taxon>Pentapetalae</taxon>
        <taxon>asterids</taxon>
        <taxon>lamiids</taxon>
        <taxon>Solanales</taxon>
        <taxon>Solanaceae</taxon>
        <taxon>Solanoideae</taxon>
        <taxon>Solaneae</taxon>
        <taxon>Solanum</taxon>
        <taxon>Solanum subgen. Lycopersicon</taxon>
    </lineage>
</organism>
<sequence>MQILESLYSGVSIVLSVLIEKSLLFISSGTNKLHDLIQDMSKYSVKMHKDDPGEYRRLWDAKDFEEVRVNNIVLHSILQADGISLNHYILGATRFTIMIGIFMEKKHTTDKLEPSMGRE</sequence>
<evidence type="ECO:0000313" key="2">
    <source>
        <dbReference type="Proteomes" id="UP000004994"/>
    </source>
</evidence>
<reference evidence="1" key="1">
    <citation type="journal article" date="2012" name="Nature">
        <title>The tomato genome sequence provides insights into fleshy fruit evolution.</title>
        <authorList>
            <consortium name="Tomato Genome Consortium"/>
        </authorList>
    </citation>
    <scope>NUCLEOTIDE SEQUENCE [LARGE SCALE GENOMIC DNA]</scope>
    <source>
        <strain evidence="1">cv. Heinz 1706</strain>
    </source>
</reference>
<name>A0A3Q7HBZ8_SOLLC</name>
<reference evidence="1" key="2">
    <citation type="submission" date="2019-01" db="UniProtKB">
        <authorList>
            <consortium name="EnsemblPlants"/>
        </authorList>
    </citation>
    <scope>IDENTIFICATION</scope>
    <source>
        <strain evidence="1">cv. Heinz 1706</strain>
    </source>
</reference>
<keyword evidence="2" id="KW-1185">Reference proteome</keyword>
<accession>A0A3Q7HBZ8</accession>
<dbReference type="InParanoid" id="A0A3Q7HBZ8"/>
<dbReference type="AlphaFoldDB" id="A0A3Q7HBZ8"/>
<proteinExistence type="predicted"/>
<evidence type="ECO:0000313" key="1">
    <source>
        <dbReference type="EnsemblPlants" id="Solyc05g024373.1.1"/>
    </source>
</evidence>
<protein>
    <submittedName>
        <fullName evidence="1">Uncharacterized protein</fullName>
    </submittedName>
</protein>
<dbReference type="Proteomes" id="UP000004994">
    <property type="component" value="Chromosome 5"/>
</dbReference>